<keyword evidence="6" id="KW-0472">Membrane</keyword>
<evidence type="ECO:0000259" key="11">
    <source>
        <dbReference type="PROSITE" id="PS50835"/>
    </source>
</evidence>
<feature type="region of interest" description="Disordered" evidence="9">
    <location>
        <begin position="745"/>
        <end position="766"/>
    </location>
</feature>
<dbReference type="Gene3D" id="2.60.40.10">
    <property type="entry name" value="Immunoglobulins"/>
    <property type="match status" value="1"/>
</dbReference>
<dbReference type="InterPro" id="IPR050685">
    <property type="entry name" value="LDLR"/>
</dbReference>
<feature type="domain" description="SEA" evidence="10">
    <location>
        <begin position="14"/>
        <end position="124"/>
    </location>
</feature>
<organism evidence="12 13">
    <name type="scientific">Parastrongyloides trichosuri</name>
    <name type="common">Possum-specific nematode worm</name>
    <dbReference type="NCBI Taxonomy" id="131310"/>
    <lineage>
        <taxon>Eukaryota</taxon>
        <taxon>Metazoa</taxon>
        <taxon>Ecdysozoa</taxon>
        <taxon>Nematoda</taxon>
        <taxon>Chromadorea</taxon>
        <taxon>Rhabditida</taxon>
        <taxon>Tylenchina</taxon>
        <taxon>Panagrolaimomorpha</taxon>
        <taxon>Strongyloidoidea</taxon>
        <taxon>Strongyloididae</taxon>
        <taxon>Parastrongyloides</taxon>
    </lineage>
</organism>
<feature type="disulfide bond" evidence="8">
    <location>
        <begin position="301"/>
        <end position="319"/>
    </location>
</feature>
<feature type="disulfide bond" evidence="8">
    <location>
        <begin position="525"/>
        <end position="540"/>
    </location>
</feature>
<evidence type="ECO:0000256" key="6">
    <source>
        <dbReference type="ARBA" id="ARBA00023136"/>
    </source>
</evidence>
<keyword evidence="5" id="KW-1133">Transmembrane helix</keyword>
<dbReference type="PROSITE" id="PS50024">
    <property type="entry name" value="SEA"/>
    <property type="match status" value="1"/>
</dbReference>
<accession>A0A0N4ZW82</accession>
<evidence type="ECO:0000259" key="10">
    <source>
        <dbReference type="PROSITE" id="PS50024"/>
    </source>
</evidence>
<evidence type="ECO:0000313" key="13">
    <source>
        <dbReference type="WBParaSite" id="PTRK_0001291800.1"/>
    </source>
</evidence>
<feature type="region of interest" description="Disordered" evidence="9">
    <location>
        <begin position="691"/>
        <end position="711"/>
    </location>
</feature>
<feature type="disulfide bond" evidence="8">
    <location>
        <begin position="448"/>
        <end position="466"/>
    </location>
</feature>
<protein>
    <submittedName>
        <fullName evidence="13">Basement membrane-specific heparan sulfate proteoglycan core protein</fullName>
    </submittedName>
</protein>
<evidence type="ECO:0000256" key="3">
    <source>
        <dbReference type="ARBA" id="ARBA00022692"/>
    </source>
</evidence>
<name>A0A0N4ZW82_PARTI</name>
<feature type="disulfide bond" evidence="8">
    <location>
        <begin position="313"/>
        <end position="328"/>
    </location>
</feature>
<feature type="disulfide bond" evidence="8">
    <location>
        <begin position="818"/>
        <end position="833"/>
    </location>
</feature>
<keyword evidence="12" id="KW-1185">Reference proteome</keyword>
<feature type="disulfide bond" evidence="8">
    <location>
        <begin position="506"/>
        <end position="518"/>
    </location>
</feature>
<proteinExistence type="predicted"/>
<dbReference type="InterPro" id="IPR007110">
    <property type="entry name" value="Ig-like_dom"/>
</dbReference>
<evidence type="ECO:0000313" key="12">
    <source>
        <dbReference type="Proteomes" id="UP000038045"/>
    </source>
</evidence>
<keyword evidence="7 8" id="KW-1015">Disulfide bond</keyword>
<dbReference type="GO" id="GO:0005886">
    <property type="term" value="C:plasma membrane"/>
    <property type="evidence" value="ECO:0007669"/>
    <property type="project" value="TreeGrafter"/>
</dbReference>
<dbReference type="PROSITE" id="PS50835">
    <property type="entry name" value="IG_LIKE"/>
    <property type="match status" value="1"/>
</dbReference>
<feature type="disulfide bond" evidence="8">
    <location>
        <begin position="653"/>
        <end position="671"/>
    </location>
</feature>
<feature type="disulfide bond" evidence="8">
    <location>
        <begin position="441"/>
        <end position="453"/>
    </location>
</feature>
<comment type="caution">
    <text evidence="8">Lacks conserved residue(s) required for the propagation of feature annotation.</text>
</comment>
<feature type="disulfide bond" evidence="8">
    <location>
        <begin position="513"/>
        <end position="531"/>
    </location>
</feature>
<dbReference type="PROSITE" id="PS01209">
    <property type="entry name" value="LDLRA_1"/>
    <property type="match status" value="3"/>
</dbReference>
<dbReference type="InterPro" id="IPR023415">
    <property type="entry name" value="LDLR_class-A_CS"/>
</dbReference>
<dbReference type="PANTHER" id="PTHR24270">
    <property type="entry name" value="LOW-DENSITY LIPOPROTEIN RECEPTOR-RELATED"/>
    <property type="match status" value="1"/>
</dbReference>
<dbReference type="InterPro" id="IPR000082">
    <property type="entry name" value="SEA_dom"/>
</dbReference>
<feature type="region of interest" description="Disordered" evidence="9">
    <location>
        <begin position="839"/>
        <end position="909"/>
    </location>
</feature>
<dbReference type="Pfam" id="PF07679">
    <property type="entry name" value="I-set"/>
    <property type="match status" value="1"/>
</dbReference>
<dbReference type="STRING" id="131310.A0A0N4ZW82"/>
<feature type="disulfide bond" evidence="8">
    <location>
        <begin position="665"/>
        <end position="680"/>
    </location>
</feature>
<feature type="disulfide bond" evidence="8">
    <location>
        <begin position="294"/>
        <end position="306"/>
    </location>
</feature>
<dbReference type="PROSITE" id="PS50068">
    <property type="entry name" value="LDLRA_2"/>
    <property type="match status" value="8"/>
</dbReference>
<dbReference type="InterPro" id="IPR036055">
    <property type="entry name" value="LDL_receptor-like_sf"/>
</dbReference>
<reference evidence="13" key="1">
    <citation type="submission" date="2017-02" db="UniProtKB">
        <authorList>
            <consortium name="WormBaseParasite"/>
        </authorList>
    </citation>
    <scope>IDENTIFICATION</scope>
</reference>
<dbReference type="SUPFAM" id="SSF48726">
    <property type="entry name" value="Immunoglobulin"/>
    <property type="match status" value="1"/>
</dbReference>
<feature type="disulfide bond" evidence="8">
    <location>
        <begin position="613"/>
        <end position="628"/>
    </location>
</feature>
<evidence type="ECO:0000256" key="8">
    <source>
        <dbReference type="PROSITE-ProRule" id="PRU00124"/>
    </source>
</evidence>
<evidence type="ECO:0000256" key="9">
    <source>
        <dbReference type="SAM" id="MobiDB-lite"/>
    </source>
</evidence>
<evidence type="ECO:0000256" key="4">
    <source>
        <dbReference type="ARBA" id="ARBA00022737"/>
    </source>
</evidence>
<dbReference type="Gene3D" id="4.10.400.10">
    <property type="entry name" value="Low-density Lipoprotein Receptor"/>
    <property type="match status" value="8"/>
</dbReference>
<dbReference type="InterPro" id="IPR002172">
    <property type="entry name" value="LDrepeatLR_classA_rpt"/>
</dbReference>
<dbReference type="SMART" id="SM00192">
    <property type="entry name" value="LDLa"/>
    <property type="match status" value="8"/>
</dbReference>
<feature type="compositionally biased region" description="Low complexity" evidence="9">
    <location>
        <begin position="693"/>
        <end position="709"/>
    </location>
</feature>
<feature type="disulfide bond" evidence="8">
    <location>
        <begin position="460"/>
        <end position="475"/>
    </location>
</feature>
<sequence length="909" mass="103735">MAILASAATLLTAISMIYRITLNLPDVSYHTDLRNPKSQQYQELSNDIEKTTFVMLSMVTDIQNVSVKLFRYHQVIGTLVTFDIKSDVENEKDIRNFFETAVEHGRLGNLVLSSEGFEIVSFEDEIVSQCHPSQFACQSSVICIDRVKVCNQIADCSDGSDESSEHGRCDSNKPYLSTEQKYVDILVGKLIELHVSVNRTPSSYEVSWLKDGYDIEESDRIYKDKQTSHHHTQKDYTLRIEGAAYGDSGLYKFVLTYNGESVEVEIPVRIYGFEHSNQNVPKRENILNDNFKQCPEGEKACKSGHCLSEVFFCDRQINCPDGDDEANCGEVVCNSNEFSCDNICIGKDNVCDGIPSCLDGKDEANCPGFGKQRSQSNIKPTSSQKNTHHAQITVTCPDGSIPEYSLHGSTYCWSNSVCPSGTLCTDGKCCHNANADALRHCDFDQWECNDGECLDWSNRCNQVVECADKSDEMHCHIIIAQPQNGKRSVHKKTNNTTSNISSNSVCRDDEYECNNKQCISLDKKCNRNYDCSDGSDETKCEYFINAQRYHSQKSNNNQHSQESVYTEPFEIITHQTNDFSRDTKQSSEEQCADDEYKCLGLDYLYCIHYDKICDGIDDCGNNSDESKCTKSLENEVEVDKRKEGECNVGEFKCNNNQCISSSLQCNRRYDCEDGSDETTCEYFIQAAQRHHQQTTTTTTTTTTSTTTQSPIVEQPRHPAISQQVYEEQERLRLHQEAEYQRRLEEYHRSHQQQHKPQETIQTPKPLPEVTFKDEYDREVNNELPLPDEDFETEDIGSCQHNEFMCQHSRECIDKKAYCDGVSDCLDQSDEIDCQDKGNKFTTIHSKTDGRHDEHKEEEHDIHKHITDPRYHQEEPERHPAQPPQRPHISNQHTHHNQHDKAHHSAAEQG</sequence>
<comment type="subcellular location">
    <subcellularLocation>
        <location evidence="2">Endomembrane system</location>
    </subcellularLocation>
    <subcellularLocation>
        <location evidence="1">Membrane</location>
        <topology evidence="1">Single-pass membrane protein</topology>
    </subcellularLocation>
</comment>
<evidence type="ECO:0000256" key="5">
    <source>
        <dbReference type="ARBA" id="ARBA00022989"/>
    </source>
</evidence>
<feature type="disulfide bond" evidence="8">
    <location>
        <begin position="646"/>
        <end position="658"/>
    </location>
</feature>
<dbReference type="Proteomes" id="UP000038045">
    <property type="component" value="Unplaced"/>
</dbReference>
<dbReference type="SUPFAM" id="SSF57424">
    <property type="entry name" value="LDL receptor-like module"/>
    <property type="match status" value="8"/>
</dbReference>
<dbReference type="InterPro" id="IPR013783">
    <property type="entry name" value="Ig-like_fold"/>
</dbReference>
<evidence type="ECO:0000256" key="7">
    <source>
        <dbReference type="ARBA" id="ARBA00023157"/>
    </source>
</evidence>
<dbReference type="PRINTS" id="PR00261">
    <property type="entry name" value="LDLRECEPTOR"/>
</dbReference>
<dbReference type="InterPro" id="IPR036179">
    <property type="entry name" value="Ig-like_dom_sf"/>
</dbReference>
<dbReference type="SMART" id="SM00409">
    <property type="entry name" value="IG"/>
    <property type="match status" value="1"/>
</dbReference>
<dbReference type="GO" id="GO:0016192">
    <property type="term" value="P:vesicle-mediated transport"/>
    <property type="evidence" value="ECO:0007669"/>
    <property type="project" value="UniProtKB-ARBA"/>
</dbReference>
<evidence type="ECO:0000256" key="1">
    <source>
        <dbReference type="ARBA" id="ARBA00004167"/>
    </source>
</evidence>
<feature type="compositionally biased region" description="Basic and acidic residues" evidence="9">
    <location>
        <begin position="845"/>
        <end position="879"/>
    </location>
</feature>
<keyword evidence="3" id="KW-0812">Transmembrane</keyword>
<feature type="compositionally biased region" description="Basic and acidic residues" evidence="9">
    <location>
        <begin position="896"/>
        <end position="909"/>
    </location>
</feature>
<dbReference type="AlphaFoldDB" id="A0A0N4ZW82"/>
<dbReference type="GO" id="GO:0012505">
    <property type="term" value="C:endomembrane system"/>
    <property type="evidence" value="ECO:0007669"/>
    <property type="project" value="UniProtKB-SubCell"/>
</dbReference>
<keyword evidence="4" id="KW-0677">Repeat</keyword>
<dbReference type="Pfam" id="PF00057">
    <property type="entry name" value="Ldl_recept_a"/>
    <property type="match status" value="7"/>
</dbReference>
<feature type="disulfide bond" evidence="8">
    <location>
        <begin position="351"/>
        <end position="366"/>
    </location>
</feature>
<evidence type="ECO:0000256" key="2">
    <source>
        <dbReference type="ARBA" id="ARBA00004308"/>
    </source>
</evidence>
<dbReference type="WBParaSite" id="PTRK_0001291800.1">
    <property type="protein sequence ID" value="PTRK_0001291800.1"/>
    <property type="gene ID" value="PTRK_0001291800"/>
</dbReference>
<dbReference type="InterPro" id="IPR003599">
    <property type="entry name" value="Ig_sub"/>
</dbReference>
<dbReference type="PANTHER" id="PTHR24270:SF59">
    <property type="entry name" value="LDL RECEPTOR REPEAT-CONTAINING PROTEIN EGG-1-RELATED"/>
    <property type="match status" value="1"/>
</dbReference>
<feature type="domain" description="Ig-like" evidence="11">
    <location>
        <begin position="174"/>
        <end position="269"/>
    </location>
</feature>
<dbReference type="InterPro" id="IPR013098">
    <property type="entry name" value="Ig_I-set"/>
</dbReference>
<dbReference type="CDD" id="cd00112">
    <property type="entry name" value="LDLa"/>
    <property type="match status" value="8"/>
</dbReference>